<proteinExistence type="predicted"/>
<feature type="domain" description="Cation-transporting P-type ATPase C-terminal" evidence="10">
    <location>
        <begin position="52"/>
        <end position="274"/>
    </location>
</feature>
<evidence type="ECO:0000256" key="2">
    <source>
        <dbReference type="ARBA" id="ARBA00022692"/>
    </source>
</evidence>
<dbReference type="EMBL" id="BLXT01002816">
    <property type="protein sequence ID" value="GFN97863.1"/>
    <property type="molecule type" value="Genomic_DNA"/>
</dbReference>
<keyword evidence="2 9" id="KW-0812">Transmembrane</keyword>
<evidence type="ECO:0000256" key="3">
    <source>
        <dbReference type="ARBA" id="ARBA00022741"/>
    </source>
</evidence>
<gene>
    <name evidence="11" type="ORF">PoB_002436900</name>
</gene>
<dbReference type="InterPro" id="IPR006068">
    <property type="entry name" value="ATPase_P-typ_cation-transptr_C"/>
</dbReference>
<dbReference type="InterPro" id="IPR023298">
    <property type="entry name" value="ATPase_P-typ_TM_dom_sf"/>
</dbReference>
<dbReference type="Gene3D" id="1.20.1110.10">
    <property type="entry name" value="Calcium-transporting ATPase, transmembrane domain"/>
    <property type="match status" value="1"/>
</dbReference>
<evidence type="ECO:0000313" key="11">
    <source>
        <dbReference type="EMBL" id="GFN97863.1"/>
    </source>
</evidence>
<organism evidence="11 12">
    <name type="scientific">Plakobranchus ocellatus</name>
    <dbReference type="NCBI Taxonomy" id="259542"/>
    <lineage>
        <taxon>Eukaryota</taxon>
        <taxon>Metazoa</taxon>
        <taxon>Spiralia</taxon>
        <taxon>Lophotrochozoa</taxon>
        <taxon>Mollusca</taxon>
        <taxon>Gastropoda</taxon>
        <taxon>Heterobranchia</taxon>
        <taxon>Euthyneura</taxon>
        <taxon>Panpulmonata</taxon>
        <taxon>Sacoglossa</taxon>
        <taxon>Placobranchoidea</taxon>
        <taxon>Plakobranchidae</taxon>
        <taxon>Plakobranchus</taxon>
    </lineage>
</organism>
<accession>A0AAV3ZTX2</accession>
<keyword evidence="7 9" id="KW-1133">Transmembrane helix</keyword>
<comment type="caution">
    <text evidence="11">The sequence shown here is derived from an EMBL/GenBank/DDBJ whole genome shotgun (WGS) entry which is preliminary data.</text>
</comment>
<dbReference type="GO" id="GO:0005524">
    <property type="term" value="F:ATP binding"/>
    <property type="evidence" value="ECO:0007669"/>
    <property type="project" value="UniProtKB-KW"/>
</dbReference>
<name>A0AAV3ZTX2_9GAST</name>
<dbReference type="GO" id="GO:0016020">
    <property type="term" value="C:membrane"/>
    <property type="evidence" value="ECO:0007669"/>
    <property type="project" value="UniProtKB-SubCell"/>
</dbReference>
<feature type="transmembrane region" description="Helical" evidence="9">
    <location>
        <begin position="28"/>
        <end position="51"/>
    </location>
</feature>
<feature type="transmembrane region" description="Helical" evidence="9">
    <location>
        <begin position="102"/>
        <end position="126"/>
    </location>
</feature>
<keyword evidence="8 9" id="KW-0472">Membrane</keyword>
<dbReference type="PANTHER" id="PTHR42861">
    <property type="entry name" value="CALCIUM-TRANSPORTING ATPASE"/>
    <property type="match status" value="1"/>
</dbReference>
<evidence type="ECO:0000256" key="4">
    <source>
        <dbReference type="ARBA" id="ARBA00022840"/>
    </source>
</evidence>
<keyword evidence="3" id="KW-0547">Nucleotide-binding</keyword>
<dbReference type="Proteomes" id="UP000735302">
    <property type="component" value="Unassembled WGS sequence"/>
</dbReference>
<feature type="transmembrane region" description="Helical" evidence="9">
    <location>
        <begin position="219"/>
        <end position="237"/>
    </location>
</feature>
<keyword evidence="12" id="KW-1185">Reference proteome</keyword>
<dbReference type="Pfam" id="PF00689">
    <property type="entry name" value="Cation_ATPase_C"/>
    <property type="match status" value="1"/>
</dbReference>
<sequence length="306" mass="34570">MVLADDNFSTIVSAVEEGRAIYNNMKQFIRYLISSNIGEVVCIFLTAALGIPEALIPVQLLWVNLVTDGMPATALGFNPPDLDIMKKPPRSPKEGLITGWLFFRYMAIGVYVGCATVGAAAWWFMLYDKGPRLNYYQLTHHMQCPAEPRAFKGVDCKTHQSQCLEQDEMFAGVPCDVFNHPKPMTMALSVLVVIEMLNALNSLSENQSLAVMPPWTNRWLLAAIALSMSLHFLILYVDVMSVIFQITPLNLEEWVAVMKISIPVILLDETLKFVARKFADGKNPLYSCHWHVLMWAGYITYMYKTF</sequence>
<keyword evidence="4" id="KW-0067">ATP-binding</keyword>
<dbReference type="FunFam" id="1.20.1110.10:FF:000065">
    <property type="entry name" value="Sarcoplasmic/endoplasmic reticulum calcium ATPase 1"/>
    <property type="match status" value="2"/>
</dbReference>
<evidence type="ECO:0000256" key="9">
    <source>
        <dbReference type="SAM" id="Phobius"/>
    </source>
</evidence>
<dbReference type="SUPFAM" id="SSF81665">
    <property type="entry name" value="Calcium ATPase, transmembrane domain M"/>
    <property type="match status" value="1"/>
</dbReference>
<evidence type="ECO:0000256" key="5">
    <source>
        <dbReference type="ARBA" id="ARBA00022842"/>
    </source>
</evidence>
<dbReference type="AlphaFoldDB" id="A0AAV3ZTX2"/>
<evidence type="ECO:0000259" key="10">
    <source>
        <dbReference type="Pfam" id="PF00689"/>
    </source>
</evidence>
<evidence type="ECO:0000256" key="7">
    <source>
        <dbReference type="ARBA" id="ARBA00022989"/>
    </source>
</evidence>
<keyword evidence="5" id="KW-0460">Magnesium</keyword>
<evidence type="ECO:0000256" key="1">
    <source>
        <dbReference type="ARBA" id="ARBA00004141"/>
    </source>
</evidence>
<protein>
    <submittedName>
        <fullName evidence="11">Calcium-transporting ATPase sarcoplasmic/endoplasmic reticulum type</fullName>
    </submittedName>
</protein>
<comment type="subcellular location">
    <subcellularLocation>
        <location evidence="1">Membrane</location>
        <topology evidence="1">Multi-pass membrane protein</topology>
    </subcellularLocation>
</comment>
<evidence type="ECO:0000256" key="8">
    <source>
        <dbReference type="ARBA" id="ARBA00023136"/>
    </source>
</evidence>
<evidence type="ECO:0000313" key="12">
    <source>
        <dbReference type="Proteomes" id="UP000735302"/>
    </source>
</evidence>
<keyword evidence="6" id="KW-1278">Translocase</keyword>
<evidence type="ECO:0000256" key="6">
    <source>
        <dbReference type="ARBA" id="ARBA00022967"/>
    </source>
</evidence>
<reference evidence="11 12" key="1">
    <citation type="journal article" date="2021" name="Elife">
        <title>Chloroplast acquisition without the gene transfer in kleptoplastic sea slugs, Plakobranchus ocellatus.</title>
        <authorList>
            <person name="Maeda T."/>
            <person name="Takahashi S."/>
            <person name="Yoshida T."/>
            <person name="Shimamura S."/>
            <person name="Takaki Y."/>
            <person name="Nagai Y."/>
            <person name="Toyoda A."/>
            <person name="Suzuki Y."/>
            <person name="Arimoto A."/>
            <person name="Ishii H."/>
            <person name="Satoh N."/>
            <person name="Nishiyama T."/>
            <person name="Hasebe M."/>
            <person name="Maruyama T."/>
            <person name="Minagawa J."/>
            <person name="Obokata J."/>
            <person name="Shigenobu S."/>
        </authorList>
    </citation>
    <scope>NUCLEOTIDE SEQUENCE [LARGE SCALE GENOMIC DNA]</scope>
</reference>